<comment type="caution">
    <text evidence="1">The sequence shown here is derived from an EMBL/GenBank/DDBJ whole genome shotgun (WGS) entry which is preliminary data.</text>
</comment>
<evidence type="ECO:0000313" key="2">
    <source>
        <dbReference type="Proteomes" id="UP001056120"/>
    </source>
</evidence>
<reference evidence="2" key="1">
    <citation type="journal article" date="2022" name="Mol. Ecol. Resour.">
        <title>The genomes of chicory, endive, great burdock and yacon provide insights into Asteraceae palaeo-polyploidization history and plant inulin production.</title>
        <authorList>
            <person name="Fan W."/>
            <person name="Wang S."/>
            <person name="Wang H."/>
            <person name="Wang A."/>
            <person name="Jiang F."/>
            <person name="Liu H."/>
            <person name="Zhao H."/>
            <person name="Xu D."/>
            <person name="Zhang Y."/>
        </authorList>
    </citation>
    <scope>NUCLEOTIDE SEQUENCE [LARGE SCALE GENOMIC DNA]</scope>
    <source>
        <strain evidence="2">cv. Yunnan</strain>
    </source>
</reference>
<keyword evidence="2" id="KW-1185">Reference proteome</keyword>
<organism evidence="1 2">
    <name type="scientific">Smallanthus sonchifolius</name>
    <dbReference type="NCBI Taxonomy" id="185202"/>
    <lineage>
        <taxon>Eukaryota</taxon>
        <taxon>Viridiplantae</taxon>
        <taxon>Streptophyta</taxon>
        <taxon>Embryophyta</taxon>
        <taxon>Tracheophyta</taxon>
        <taxon>Spermatophyta</taxon>
        <taxon>Magnoliopsida</taxon>
        <taxon>eudicotyledons</taxon>
        <taxon>Gunneridae</taxon>
        <taxon>Pentapetalae</taxon>
        <taxon>asterids</taxon>
        <taxon>campanulids</taxon>
        <taxon>Asterales</taxon>
        <taxon>Asteraceae</taxon>
        <taxon>Asteroideae</taxon>
        <taxon>Heliantheae alliance</taxon>
        <taxon>Millerieae</taxon>
        <taxon>Smallanthus</taxon>
    </lineage>
</organism>
<accession>A0ACB9IDR1</accession>
<protein>
    <submittedName>
        <fullName evidence="1">Uncharacterized protein</fullName>
    </submittedName>
</protein>
<evidence type="ECO:0000313" key="1">
    <source>
        <dbReference type="EMBL" id="KAI3806394.1"/>
    </source>
</evidence>
<gene>
    <name evidence="1" type="ORF">L1987_22298</name>
</gene>
<dbReference type="Proteomes" id="UP001056120">
    <property type="component" value="Linkage Group LG08"/>
</dbReference>
<reference evidence="1 2" key="2">
    <citation type="journal article" date="2022" name="Mol. Ecol. Resour.">
        <title>The genomes of chicory, endive, great burdock and yacon provide insights into Asteraceae paleo-polyploidization history and plant inulin production.</title>
        <authorList>
            <person name="Fan W."/>
            <person name="Wang S."/>
            <person name="Wang H."/>
            <person name="Wang A."/>
            <person name="Jiang F."/>
            <person name="Liu H."/>
            <person name="Zhao H."/>
            <person name="Xu D."/>
            <person name="Zhang Y."/>
        </authorList>
    </citation>
    <scope>NUCLEOTIDE SEQUENCE [LARGE SCALE GENOMIC DNA]</scope>
    <source>
        <strain evidence="2">cv. Yunnan</strain>
        <tissue evidence="1">Leaves</tissue>
    </source>
</reference>
<sequence length="181" mass="20117">MTLGGTMYNEMLHQGERYECVKKKCEITRTGGHWTKDCTKEAKCFNFEALRDSEKFLDLVVVMVAAAKNEGCHEAKISVANNAFDDDKFPVLNTISELAKEGTLDALKALLTPTGGGTWGVCMAMRSITRLALAESDDMRRENRVRYEFCVTQSCFPFLNSPFPGAASEEEALGYDVFEAT</sequence>
<proteinExistence type="predicted"/>
<name>A0ACB9IDR1_9ASTR</name>
<dbReference type="EMBL" id="CM042025">
    <property type="protein sequence ID" value="KAI3806394.1"/>
    <property type="molecule type" value="Genomic_DNA"/>
</dbReference>